<feature type="domain" description="Carboxyltransferase" evidence="4">
    <location>
        <begin position="24"/>
        <end position="309"/>
    </location>
</feature>
<organism evidence="5 6">
    <name type="scientific">Chitinophaga horti</name>
    <dbReference type="NCBI Taxonomy" id="2920382"/>
    <lineage>
        <taxon>Bacteria</taxon>
        <taxon>Pseudomonadati</taxon>
        <taxon>Bacteroidota</taxon>
        <taxon>Chitinophagia</taxon>
        <taxon>Chitinophagales</taxon>
        <taxon>Chitinophagaceae</taxon>
        <taxon>Chitinophaga</taxon>
    </lineage>
</organism>
<name>A0ABY6J6L3_9BACT</name>
<protein>
    <submittedName>
        <fullName evidence="5">Biotin-dependent carboxyltransferase family protein</fullName>
    </submittedName>
</protein>
<dbReference type="SMART" id="SM00797">
    <property type="entry name" value="AHS2"/>
    <property type="match status" value="1"/>
</dbReference>
<dbReference type="PANTHER" id="PTHR43309:SF3">
    <property type="entry name" value="5-OXOPROLINASE SUBUNIT C"/>
    <property type="match status" value="1"/>
</dbReference>
<sequence length="330" mass="36379">MSIRVLQPGLMDTIQDLGRYGSQHLGINPGGAMDRIAVRAVNALVGNKPEEGVLEMHFPASSFLFESGTVIALSGGDFTAMIDGRVLPLNKPVLVAAQALLYFKGPVSGARCYMAVRGGFDIQPWMGSYSTHLKAAAGGFQGRALQKNDQLPLRQRANFTKLLDHKDFKILPWMIYTQNMYTTTNLRITAGSEFTSLSDPEQLLTHDFSCTKHCDRMGYRLEGLALKHYRAGELLSSGVTRGAIQLMPDGQMIILTADHQTTGGYPRIAHVIAADLPSLAQHRPMQAVRFTLVSVNDAVQLHHDQLQRLQLLGNACTLQLEKWLQAYALY</sequence>
<keyword evidence="6" id="KW-1185">Reference proteome</keyword>
<evidence type="ECO:0000313" key="6">
    <source>
        <dbReference type="Proteomes" id="UP001162741"/>
    </source>
</evidence>
<dbReference type="NCBIfam" id="TIGR00724">
    <property type="entry name" value="urea_amlyse_rel"/>
    <property type="match status" value="1"/>
</dbReference>
<dbReference type="RefSeq" id="WP_264283075.1">
    <property type="nucleotide sequence ID" value="NZ_CP107006.1"/>
</dbReference>
<dbReference type="Pfam" id="PF02626">
    <property type="entry name" value="CT_A_B"/>
    <property type="match status" value="1"/>
</dbReference>
<dbReference type="InterPro" id="IPR003778">
    <property type="entry name" value="CT_A_B"/>
</dbReference>
<evidence type="ECO:0000313" key="5">
    <source>
        <dbReference type="EMBL" id="UYQ95318.1"/>
    </source>
</evidence>
<dbReference type="InterPro" id="IPR052708">
    <property type="entry name" value="PxpC"/>
</dbReference>
<keyword evidence="1" id="KW-0547">Nucleotide-binding</keyword>
<reference evidence="5" key="1">
    <citation type="submission" date="2022-10" db="EMBL/GenBank/DDBJ databases">
        <title>Chitinophaga sp. nov., isolated from soil.</title>
        <authorList>
            <person name="Jeon C.O."/>
        </authorList>
    </citation>
    <scope>NUCLEOTIDE SEQUENCE</scope>
    <source>
        <strain evidence="5">R8</strain>
    </source>
</reference>
<gene>
    <name evidence="5" type="ORF">MKQ68_09435</name>
</gene>
<evidence type="ECO:0000259" key="4">
    <source>
        <dbReference type="SMART" id="SM00797"/>
    </source>
</evidence>
<evidence type="ECO:0000256" key="1">
    <source>
        <dbReference type="ARBA" id="ARBA00022741"/>
    </source>
</evidence>
<accession>A0ABY6J6L3</accession>
<evidence type="ECO:0000256" key="3">
    <source>
        <dbReference type="ARBA" id="ARBA00022840"/>
    </source>
</evidence>
<keyword evidence="2" id="KW-0378">Hydrolase</keyword>
<dbReference type="EMBL" id="CP107006">
    <property type="protein sequence ID" value="UYQ95318.1"/>
    <property type="molecule type" value="Genomic_DNA"/>
</dbReference>
<keyword evidence="3" id="KW-0067">ATP-binding</keyword>
<evidence type="ECO:0000256" key="2">
    <source>
        <dbReference type="ARBA" id="ARBA00022801"/>
    </source>
</evidence>
<dbReference type="PANTHER" id="PTHR43309">
    <property type="entry name" value="5-OXOPROLINASE SUBUNIT C"/>
    <property type="match status" value="1"/>
</dbReference>
<dbReference type="InterPro" id="IPR029000">
    <property type="entry name" value="Cyclophilin-like_dom_sf"/>
</dbReference>
<dbReference type="Proteomes" id="UP001162741">
    <property type="component" value="Chromosome"/>
</dbReference>
<dbReference type="Gene3D" id="2.40.100.10">
    <property type="entry name" value="Cyclophilin-like"/>
    <property type="match status" value="1"/>
</dbReference>
<dbReference type="SUPFAM" id="SSF50891">
    <property type="entry name" value="Cyclophilin-like"/>
    <property type="match status" value="1"/>
</dbReference>
<proteinExistence type="predicted"/>